<evidence type="ECO:0000313" key="3">
    <source>
        <dbReference type="Proteomes" id="UP000658278"/>
    </source>
</evidence>
<dbReference type="PANTHER" id="PTHR43679">
    <property type="entry name" value="OCTANOYLTRANSFERASE LIPM-RELATED"/>
    <property type="match status" value="1"/>
</dbReference>
<dbReference type="Proteomes" id="UP000658278">
    <property type="component" value="Unassembled WGS sequence"/>
</dbReference>
<comment type="caution">
    <text evidence="2">The sequence shown here is derived from an EMBL/GenBank/DDBJ whole genome shotgun (WGS) entry which is preliminary data.</text>
</comment>
<dbReference type="InterPro" id="IPR004143">
    <property type="entry name" value="BPL_LPL_catalytic"/>
</dbReference>
<evidence type="ECO:0000259" key="1">
    <source>
        <dbReference type="PROSITE" id="PS51733"/>
    </source>
</evidence>
<dbReference type="InterPro" id="IPR050664">
    <property type="entry name" value="Octanoyltrans_LipM/LipL"/>
</dbReference>
<dbReference type="RefSeq" id="WP_200276101.1">
    <property type="nucleotide sequence ID" value="NZ_JAENII010000002.1"/>
</dbReference>
<gene>
    <name evidence="2" type="ORF">JIN81_02780</name>
</gene>
<dbReference type="AlphaFoldDB" id="A0A934VED4"/>
<dbReference type="InterPro" id="IPR045864">
    <property type="entry name" value="aa-tRNA-synth_II/BPL/LPL"/>
</dbReference>
<dbReference type="EMBL" id="JAENII010000002">
    <property type="protein sequence ID" value="MBK1825931.1"/>
    <property type="molecule type" value="Genomic_DNA"/>
</dbReference>
<reference evidence="2" key="1">
    <citation type="submission" date="2021-01" db="EMBL/GenBank/DDBJ databases">
        <title>Modified the classification status of verrucomicrobia.</title>
        <authorList>
            <person name="Feng X."/>
        </authorList>
    </citation>
    <scope>NUCLEOTIDE SEQUENCE</scope>
    <source>
        <strain evidence="2">KCTC 22201</strain>
    </source>
</reference>
<organism evidence="2 3">
    <name type="scientific">Haloferula rosea</name>
    <dbReference type="NCBI Taxonomy" id="490093"/>
    <lineage>
        <taxon>Bacteria</taxon>
        <taxon>Pseudomonadati</taxon>
        <taxon>Verrucomicrobiota</taxon>
        <taxon>Verrucomicrobiia</taxon>
        <taxon>Verrucomicrobiales</taxon>
        <taxon>Verrucomicrobiaceae</taxon>
        <taxon>Haloferula</taxon>
    </lineage>
</organism>
<proteinExistence type="predicted"/>
<sequence>MTETLQLWIDDDPRGGPENMAIDQWLLETVKTPVLRVYRWSPGWGSFGFFVPLKDAEAHTPDRSWVRRWTGGGIVDHARDWTYTVVDPGRDGLAGLRGAASYRVIHEALASALQSGGHEVVFAPADAPSRGGDCFSQPVEHDLCDGSGKKISGAGQRRTKDGLLHQGSLSVAGDDELAARFAAALSGQVEHAVIAPPAARISELVAERYGSGAWLNRR</sequence>
<dbReference type="Gene3D" id="3.30.930.10">
    <property type="entry name" value="Bira Bifunctional Protein, Domain 2"/>
    <property type="match status" value="1"/>
</dbReference>
<accession>A0A934VED4</accession>
<evidence type="ECO:0000313" key="2">
    <source>
        <dbReference type="EMBL" id="MBK1825931.1"/>
    </source>
</evidence>
<name>A0A934VED4_9BACT</name>
<dbReference type="PANTHER" id="PTHR43679:SF2">
    <property type="entry name" value="OCTANOYL-[GCVH]:PROTEIN N-OCTANOYLTRANSFERASE"/>
    <property type="match status" value="1"/>
</dbReference>
<dbReference type="SUPFAM" id="SSF55681">
    <property type="entry name" value="Class II aaRS and biotin synthetases"/>
    <property type="match status" value="1"/>
</dbReference>
<protein>
    <recommendedName>
        <fullName evidence="1">BPL/LPL catalytic domain-containing protein</fullName>
    </recommendedName>
</protein>
<keyword evidence="3" id="KW-1185">Reference proteome</keyword>
<dbReference type="PROSITE" id="PS51733">
    <property type="entry name" value="BPL_LPL_CATALYTIC"/>
    <property type="match status" value="1"/>
</dbReference>
<feature type="domain" description="BPL/LPL catalytic" evidence="1">
    <location>
        <begin position="29"/>
        <end position="213"/>
    </location>
</feature>
<dbReference type="Pfam" id="PF21948">
    <property type="entry name" value="LplA-B_cat"/>
    <property type="match status" value="1"/>
</dbReference>